<name>A0AAW1TET9_9CHLO</name>
<dbReference type="EMBL" id="JALJOV010000033">
    <property type="protein sequence ID" value="KAK9868361.1"/>
    <property type="molecule type" value="Genomic_DNA"/>
</dbReference>
<keyword evidence="4 6" id="KW-1133">Transmembrane helix</keyword>
<feature type="transmembrane region" description="Helical" evidence="6">
    <location>
        <begin position="243"/>
        <end position="265"/>
    </location>
</feature>
<dbReference type="AlphaFoldDB" id="A0AAW1TET9"/>
<comment type="similarity">
    <text evidence="2">Belongs to the multi antimicrobial extrusion (MATE) (TC 2.A.66.1) family.</text>
</comment>
<dbReference type="PANTHER" id="PTHR42893">
    <property type="entry name" value="PROTEIN DETOXIFICATION 44, CHLOROPLASTIC-RELATED"/>
    <property type="match status" value="1"/>
</dbReference>
<comment type="caution">
    <text evidence="7">The sequence shown here is derived from an EMBL/GenBank/DDBJ whole genome shotgun (WGS) entry which is preliminary data.</text>
</comment>
<dbReference type="Proteomes" id="UP001485043">
    <property type="component" value="Unassembled WGS sequence"/>
</dbReference>
<keyword evidence="3 6" id="KW-0812">Transmembrane</keyword>
<evidence type="ECO:0008006" key="9">
    <source>
        <dbReference type="Google" id="ProtNLM"/>
    </source>
</evidence>
<dbReference type="InterPro" id="IPR044644">
    <property type="entry name" value="DinF-like"/>
</dbReference>
<dbReference type="GO" id="GO:0015297">
    <property type="term" value="F:antiporter activity"/>
    <property type="evidence" value="ECO:0007669"/>
    <property type="project" value="InterPro"/>
</dbReference>
<feature type="non-terminal residue" evidence="7">
    <location>
        <position position="1"/>
    </location>
</feature>
<evidence type="ECO:0000256" key="3">
    <source>
        <dbReference type="ARBA" id="ARBA00022692"/>
    </source>
</evidence>
<feature type="transmembrane region" description="Helical" evidence="6">
    <location>
        <begin position="28"/>
        <end position="54"/>
    </location>
</feature>
<feature type="transmembrane region" description="Helical" evidence="6">
    <location>
        <begin position="74"/>
        <end position="94"/>
    </location>
</feature>
<dbReference type="InterPro" id="IPR002528">
    <property type="entry name" value="MATE_fam"/>
</dbReference>
<feature type="transmembrane region" description="Helical" evidence="6">
    <location>
        <begin position="127"/>
        <end position="149"/>
    </location>
</feature>
<keyword evidence="5 6" id="KW-0472">Membrane</keyword>
<feature type="transmembrane region" description="Helical" evidence="6">
    <location>
        <begin position="101"/>
        <end position="121"/>
    </location>
</feature>
<protein>
    <recommendedName>
        <fullName evidence="9">Polysaccharide biosynthesis protein C-terminal domain-containing protein</fullName>
    </recommendedName>
</protein>
<evidence type="ECO:0000256" key="5">
    <source>
        <dbReference type="ARBA" id="ARBA00023136"/>
    </source>
</evidence>
<evidence type="ECO:0000256" key="1">
    <source>
        <dbReference type="ARBA" id="ARBA00004141"/>
    </source>
</evidence>
<dbReference type="GO" id="GO:0016020">
    <property type="term" value="C:membrane"/>
    <property type="evidence" value="ECO:0007669"/>
    <property type="project" value="UniProtKB-SubCell"/>
</dbReference>
<evidence type="ECO:0000256" key="6">
    <source>
        <dbReference type="SAM" id="Phobius"/>
    </source>
</evidence>
<evidence type="ECO:0000256" key="2">
    <source>
        <dbReference type="ARBA" id="ARBA00010199"/>
    </source>
</evidence>
<reference evidence="7 8" key="1">
    <citation type="journal article" date="2024" name="Nat. Commun.">
        <title>Phylogenomics reveals the evolutionary origins of lichenization in chlorophyte algae.</title>
        <authorList>
            <person name="Puginier C."/>
            <person name="Libourel C."/>
            <person name="Otte J."/>
            <person name="Skaloud P."/>
            <person name="Haon M."/>
            <person name="Grisel S."/>
            <person name="Petersen M."/>
            <person name="Berrin J.G."/>
            <person name="Delaux P.M."/>
            <person name="Dal Grande F."/>
            <person name="Keller J."/>
        </authorList>
    </citation>
    <scope>NUCLEOTIDE SEQUENCE [LARGE SCALE GENOMIC DNA]</scope>
    <source>
        <strain evidence="7 8">SAG 2523</strain>
    </source>
</reference>
<sequence length="377" mass="40084">TSVHKHHGECRVVAEKLRQGKAEEGSNVVSTAIIIAFAIGTLITGFFQAFTVPIIQATGCAAEIVAPAASYMRIRAYSMPATLVLMMAQAALIAQKDAVRPLIGVLVACALNTVGDIVLITQLGWGLIGAAVATLVSQTLHAAVLVLLLNGRGEVHPRLRRPRRAELNELAGTCGPTTLIYLAKNACYLLVQTTATSLQPLLVAAHQPIYGLWSLLTFAHVPTEQAALAYLPGVTSRREAGELIWVLLILGAAIGLITAVPAGLLPVLAPQIFSNDAQLFPHMRAVVPQVVGSMFLCGLDVAASGILLAQKDLAYMAQTMAVNLITLTAFFVWVRRAGLGLAGVWWGLVIFFGLRAAASLYRIWNPPTQEIPSPKPV</sequence>
<evidence type="ECO:0000313" key="8">
    <source>
        <dbReference type="Proteomes" id="UP001485043"/>
    </source>
</evidence>
<feature type="transmembrane region" description="Helical" evidence="6">
    <location>
        <begin position="285"/>
        <end position="308"/>
    </location>
</feature>
<organism evidence="7 8">
    <name type="scientific">Apatococcus fuscideae</name>
    <dbReference type="NCBI Taxonomy" id="2026836"/>
    <lineage>
        <taxon>Eukaryota</taxon>
        <taxon>Viridiplantae</taxon>
        <taxon>Chlorophyta</taxon>
        <taxon>core chlorophytes</taxon>
        <taxon>Trebouxiophyceae</taxon>
        <taxon>Chlorellales</taxon>
        <taxon>Chlorellaceae</taxon>
        <taxon>Apatococcus</taxon>
    </lineage>
</organism>
<accession>A0AAW1TET9</accession>
<keyword evidence="8" id="KW-1185">Reference proteome</keyword>
<dbReference type="GO" id="GO:0042910">
    <property type="term" value="F:xenobiotic transmembrane transporter activity"/>
    <property type="evidence" value="ECO:0007669"/>
    <property type="project" value="InterPro"/>
</dbReference>
<proteinExistence type="inferred from homology"/>
<feature type="transmembrane region" description="Helical" evidence="6">
    <location>
        <begin position="339"/>
        <end position="358"/>
    </location>
</feature>
<dbReference type="PANTHER" id="PTHR42893:SF9">
    <property type="entry name" value="PROTEIN DETOXIFICATION 46, CHLOROPLASTIC"/>
    <property type="match status" value="1"/>
</dbReference>
<gene>
    <name evidence="7" type="ORF">WJX84_009990</name>
</gene>
<evidence type="ECO:0000313" key="7">
    <source>
        <dbReference type="EMBL" id="KAK9868361.1"/>
    </source>
</evidence>
<dbReference type="Pfam" id="PF01554">
    <property type="entry name" value="MatE"/>
    <property type="match status" value="1"/>
</dbReference>
<feature type="transmembrane region" description="Helical" evidence="6">
    <location>
        <begin position="315"/>
        <end position="333"/>
    </location>
</feature>
<comment type="subcellular location">
    <subcellularLocation>
        <location evidence="1">Membrane</location>
        <topology evidence="1">Multi-pass membrane protein</topology>
    </subcellularLocation>
</comment>
<evidence type="ECO:0000256" key="4">
    <source>
        <dbReference type="ARBA" id="ARBA00022989"/>
    </source>
</evidence>